<feature type="domain" description="Trichohyalin-plectin-homology" evidence="9">
    <location>
        <begin position="158"/>
        <end position="475"/>
    </location>
</feature>
<dbReference type="STRING" id="8153.ENSHBUP00000021302"/>
<feature type="compositionally biased region" description="Low complexity" evidence="8">
    <location>
        <begin position="448"/>
        <end position="462"/>
    </location>
</feature>
<dbReference type="Pfam" id="PF13868">
    <property type="entry name" value="TPH"/>
    <property type="match status" value="1"/>
</dbReference>
<feature type="compositionally biased region" description="Basic and acidic residues" evidence="8">
    <location>
        <begin position="428"/>
        <end position="438"/>
    </location>
</feature>
<evidence type="ECO:0000256" key="4">
    <source>
        <dbReference type="ARBA" id="ARBA00023273"/>
    </source>
</evidence>
<keyword evidence="2 7" id="KW-0175">Coiled coil</keyword>
<dbReference type="InterPro" id="IPR043596">
    <property type="entry name" value="CFAP53/TCHP"/>
</dbReference>
<feature type="region of interest" description="Disordered" evidence="8">
    <location>
        <begin position="121"/>
        <end position="149"/>
    </location>
</feature>
<dbReference type="OMA" id="IQAQHND"/>
<evidence type="ECO:0000256" key="7">
    <source>
        <dbReference type="SAM" id="Coils"/>
    </source>
</evidence>
<feature type="coiled-coil region" evidence="7">
    <location>
        <begin position="212"/>
        <end position="384"/>
    </location>
</feature>
<evidence type="ECO:0000256" key="3">
    <source>
        <dbReference type="ARBA" id="ARBA00023069"/>
    </source>
</evidence>
<sequence length="521" mass="62593">MLLSQRRTRCREITGPTPHSVAVRARPPALRPAEQLMLQRQRQDAARDKVLEFSKYQQSCNIKTSWLKDTEQRFLKGAVERGVQAAVSQHETDVEQRRCRLAELLEVEEQQLLQEMEEKKETTLEKEAKMREKAKALRHKRESERQQLVSEKLEQQFREQCEELRSICSRLTEQQVSQERTAQVRSRQAQQRRQQEEDLLFSELWAGDGRAKEELESARAQSRRHRNEEQRSILCRQMEAAEQQRQRERKLKEEEARLLAQQRQTSLLQEQREQQQKLQAQQGQRRLLDHGLRLKMKRLAREQREELELDMSILQALLKQEIDEKQGAVQRKAELREEQRRYQEYLFEELQRQRKEEEEMEQLIEEQLKEVWAKREEKSRLEREARKRLIEEVMEAQHLQIQNKLYANLQKQAQVKKECEELERVIEEENQKEEEEKRRQKQAAGAYQADLRAQMQQQQQLHSELKAQEQREHQQGLLLEQLLSTKKEHILSRFMSHSAGTHPFRRVEVSRSAPQTRLTDY</sequence>
<dbReference type="GO" id="GO:0005929">
    <property type="term" value="C:cilium"/>
    <property type="evidence" value="ECO:0007669"/>
    <property type="project" value="UniProtKB-SubCell"/>
</dbReference>
<keyword evidence="3" id="KW-0969">Cilium</keyword>
<dbReference type="PANTHER" id="PTHR31183:SF1">
    <property type="entry name" value="CILIA- AND FLAGELLA-ASSOCIATED PROTEIN 53"/>
    <property type="match status" value="1"/>
</dbReference>
<dbReference type="AlphaFoldDB" id="A0A3Q3CFV5"/>
<dbReference type="Ensembl" id="ENSHBUT00000036318.1">
    <property type="protein sequence ID" value="ENSHBUP00000021302.1"/>
    <property type="gene ID" value="ENSHBUG00000023597.1"/>
</dbReference>
<name>A0A3Q3CFV5_HAPBU</name>
<evidence type="ECO:0000256" key="1">
    <source>
        <dbReference type="ARBA" id="ARBA00004138"/>
    </source>
</evidence>
<proteinExistence type="inferred from homology"/>
<keyword evidence="4" id="KW-0966">Cell projection</keyword>
<dbReference type="InterPro" id="IPR043597">
    <property type="entry name" value="TPH_dom"/>
</dbReference>
<evidence type="ECO:0000259" key="9">
    <source>
        <dbReference type="Pfam" id="PF13868"/>
    </source>
</evidence>
<evidence type="ECO:0000313" key="11">
    <source>
        <dbReference type="Proteomes" id="UP000264840"/>
    </source>
</evidence>
<evidence type="ECO:0000256" key="5">
    <source>
        <dbReference type="ARBA" id="ARBA00033747"/>
    </source>
</evidence>
<dbReference type="PANTHER" id="PTHR31183">
    <property type="entry name" value="TRICHOPLEIN KERATIN FILAMENT-BINDING PROTEIN FAMILY MEMBER"/>
    <property type="match status" value="1"/>
</dbReference>
<comment type="similarity">
    <text evidence="5">Belongs to the CFAP53 family.</text>
</comment>
<evidence type="ECO:0000313" key="10">
    <source>
        <dbReference type="Ensembl" id="ENSHBUP00000021302.1"/>
    </source>
</evidence>
<dbReference type="CTD" id="220136"/>
<dbReference type="Proteomes" id="UP000264840">
    <property type="component" value="Unplaced"/>
</dbReference>
<dbReference type="OrthoDB" id="75950at2759"/>
<reference evidence="10" key="2">
    <citation type="submission" date="2025-09" db="UniProtKB">
        <authorList>
            <consortium name="Ensembl"/>
        </authorList>
    </citation>
    <scope>IDENTIFICATION</scope>
</reference>
<dbReference type="RefSeq" id="XP_005947642.1">
    <property type="nucleotide sequence ID" value="XM_005947580.2"/>
</dbReference>
<evidence type="ECO:0000256" key="2">
    <source>
        <dbReference type="ARBA" id="ARBA00023054"/>
    </source>
</evidence>
<dbReference type="GeneTree" id="ENSGT00950000183234"/>
<evidence type="ECO:0000256" key="6">
    <source>
        <dbReference type="ARBA" id="ARBA00033773"/>
    </source>
</evidence>
<keyword evidence="11" id="KW-1185">Reference proteome</keyword>
<dbReference type="GeneID" id="102312184"/>
<feature type="region of interest" description="Disordered" evidence="8">
    <location>
        <begin position="428"/>
        <end position="469"/>
    </location>
</feature>
<organism evidence="10 11">
    <name type="scientific">Haplochromis burtoni</name>
    <name type="common">Burton's mouthbrooder</name>
    <name type="synonym">Chromis burtoni</name>
    <dbReference type="NCBI Taxonomy" id="8153"/>
    <lineage>
        <taxon>Eukaryota</taxon>
        <taxon>Metazoa</taxon>
        <taxon>Chordata</taxon>
        <taxon>Craniata</taxon>
        <taxon>Vertebrata</taxon>
        <taxon>Euteleostomi</taxon>
        <taxon>Actinopterygii</taxon>
        <taxon>Neopterygii</taxon>
        <taxon>Teleostei</taxon>
        <taxon>Neoteleostei</taxon>
        <taxon>Acanthomorphata</taxon>
        <taxon>Ovalentaria</taxon>
        <taxon>Cichlomorphae</taxon>
        <taxon>Cichliformes</taxon>
        <taxon>Cichlidae</taxon>
        <taxon>African cichlids</taxon>
        <taxon>Pseudocrenilabrinae</taxon>
        <taxon>Haplochromini</taxon>
        <taxon>Haplochromis</taxon>
    </lineage>
</organism>
<accession>A0A3Q3CFV5</accession>
<evidence type="ECO:0000256" key="8">
    <source>
        <dbReference type="SAM" id="MobiDB-lite"/>
    </source>
</evidence>
<comment type="subcellular location">
    <subcellularLocation>
        <location evidence="1">Cell projection</location>
        <location evidence="1">Cilium</location>
    </subcellularLocation>
</comment>
<reference evidence="10" key="1">
    <citation type="submission" date="2025-08" db="UniProtKB">
        <authorList>
            <consortium name="Ensembl"/>
        </authorList>
    </citation>
    <scope>IDENTIFICATION</scope>
</reference>
<protein>
    <recommendedName>
        <fullName evidence="6">Cilia- and flagella-associated protein 53</fullName>
    </recommendedName>
</protein>